<evidence type="ECO:0000256" key="1">
    <source>
        <dbReference type="SAM" id="MobiDB-lite"/>
    </source>
</evidence>
<sequence>MSMPRQMPRLGPPTRHAETGLRREPRMPNDCTPIAARGPKLRTPDTGSSSR</sequence>
<accession>A0A318E275</accession>
<feature type="compositionally biased region" description="Basic and acidic residues" evidence="1">
    <location>
        <begin position="15"/>
        <end position="27"/>
    </location>
</feature>
<keyword evidence="3" id="KW-1185">Reference proteome</keyword>
<proteinExistence type="predicted"/>
<dbReference type="Proteomes" id="UP000248330">
    <property type="component" value="Unassembled WGS sequence"/>
</dbReference>
<evidence type="ECO:0000313" key="3">
    <source>
        <dbReference type="Proteomes" id="UP000248330"/>
    </source>
</evidence>
<reference evidence="2 3" key="1">
    <citation type="submission" date="2018-04" db="EMBL/GenBank/DDBJ databases">
        <title>Genomic Encyclopedia of Type Strains, Phase IV (KMG-IV): sequencing the most valuable type-strain genomes for metagenomic binning, comparative biology and taxonomic classification.</title>
        <authorList>
            <person name="Goeker M."/>
        </authorList>
    </citation>
    <scope>NUCLEOTIDE SEQUENCE [LARGE SCALE GENOMIC DNA]</scope>
    <source>
        <strain evidence="2 3">DSM 104150</strain>
    </source>
</reference>
<protein>
    <submittedName>
        <fullName evidence="2">Uncharacterized protein</fullName>
    </submittedName>
</protein>
<dbReference type="RefSeq" id="WP_170124119.1">
    <property type="nucleotide sequence ID" value="NZ_CAKZQT010000026.1"/>
</dbReference>
<comment type="caution">
    <text evidence="2">The sequence shown here is derived from an EMBL/GenBank/DDBJ whole genome shotgun (WGS) entry which is preliminary data.</text>
</comment>
<organism evidence="2 3">
    <name type="scientific">Sinimarinibacterium flocculans</name>
    <dbReference type="NCBI Taxonomy" id="985250"/>
    <lineage>
        <taxon>Bacteria</taxon>
        <taxon>Pseudomonadati</taxon>
        <taxon>Pseudomonadota</taxon>
        <taxon>Gammaproteobacteria</taxon>
        <taxon>Nevskiales</taxon>
        <taxon>Nevskiaceae</taxon>
        <taxon>Sinimarinibacterium</taxon>
    </lineage>
</organism>
<name>A0A318E275_9GAMM</name>
<dbReference type="EMBL" id="QICN01000014">
    <property type="protein sequence ID" value="PXV63947.1"/>
    <property type="molecule type" value="Genomic_DNA"/>
</dbReference>
<feature type="region of interest" description="Disordered" evidence="1">
    <location>
        <begin position="1"/>
        <end position="51"/>
    </location>
</feature>
<evidence type="ECO:0000313" key="2">
    <source>
        <dbReference type="EMBL" id="PXV63947.1"/>
    </source>
</evidence>
<gene>
    <name evidence="2" type="ORF">C8D93_11410</name>
</gene>
<dbReference type="AlphaFoldDB" id="A0A318E275"/>